<accession>A0A075GYY4</accession>
<evidence type="ECO:0000259" key="1">
    <source>
        <dbReference type="Pfam" id="PF07995"/>
    </source>
</evidence>
<name>A0A075GYY4_9ARCH</name>
<proteinExistence type="predicted"/>
<feature type="domain" description="Glucose/Sorbosone dehydrogenase" evidence="1">
    <location>
        <begin position="52"/>
        <end position="353"/>
    </location>
</feature>
<dbReference type="PANTHER" id="PTHR19328:SF13">
    <property type="entry name" value="HIPL1 PROTEIN"/>
    <property type="match status" value="1"/>
</dbReference>
<dbReference type="SUPFAM" id="SSF50952">
    <property type="entry name" value="Soluble quinoprotein glucose dehydrogenase"/>
    <property type="match status" value="1"/>
</dbReference>
<dbReference type="EMBL" id="KF900849">
    <property type="protein sequence ID" value="AIF09014.1"/>
    <property type="molecule type" value="Genomic_DNA"/>
</dbReference>
<evidence type="ECO:0000313" key="2">
    <source>
        <dbReference type="EMBL" id="AIF09014.1"/>
    </source>
</evidence>
<dbReference type="AlphaFoldDB" id="A0A075GYY4"/>
<dbReference type="PANTHER" id="PTHR19328">
    <property type="entry name" value="HEDGEHOG-INTERACTING PROTEIN"/>
    <property type="match status" value="1"/>
</dbReference>
<sequence length="368" mass="40414">MIVNKKIRIAGIIGALLVSVIILTSPSSPPPLPEPPQNNAQNEFIEILATNLEKPWAIDFADERIFISEKGGTIRVINSGELLEQPLVTLRTADVFDGGLLGIAVHPNFEQNNILYAYYTYSEEGELWNKLIQIKESDNKIIEAKTILDKVPGSSFSNGGIIKFGPDSKLYVGTGIVSDLSHESQNLESLQGKILRLNDDGTVPDDNPFDDSLVYSYGHRNPKGMAWDSLGNFYLTEIGPTKNDEINLIIAGKNYGWPDVQCHSTNAEFVNPLKCFDPSLEPGGIIFYSGDKLGLENFMILASQKASNLYKAEVDENGVNLEGSILSGIGRIRDVAQGPDGYLYVITSNTDGKAFPSDDDDRLLRIMK</sequence>
<protein>
    <submittedName>
        <fullName evidence="2">Glucose sorbosone dehydrogenase</fullName>
    </submittedName>
</protein>
<dbReference type="Pfam" id="PF07995">
    <property type="entry name" value="GSDH"/>
    <property type="match status" value="1"/>
</dbReference>
<organism evidence="2">
    <name type="scientific">uncultured marine thaumarchaeote KM3_34_B07</name>
    <dbReference type="NCBI Taxonomy" id="1456128"/>
    <lineage>
        <taxon>Archaea</taxon>
        <taxon>Nitrososphaerota</taxon>
        <taxon>environmental samples</taxon>
    </lineage>
</organism>
<reference evidence="2" key="1">
    <citation type="journal article" date="2014" name="Genome Biol. Evol.">
        <title>Pangenome evidence for extensive interdomain horizontal transfer affecting lineage core and shell genes in uncultured planktonic thaumarchaeota and euryarchaeota.</title>
        <authorList>
            <person name="Deschamps P."/>
            <person name="Zivanovic Y."/>
            <person name="Moreira D."/>
            <person name="Rodriguez-Valera F."/>
            <person name="Lopez-Garcia P."/>
        </authorList>
    </citation>
    <scope>NUCLEOTIDE SEQUENCE</scope>
</reference>
<dbReference type="InterPro" id="IPR011041">
    <property type="entry name" value="Quinoprot_gluc/sorb_DH_b-prop"/>
</dbReference>
<dbReference type="InterPro" id="IPR011042">
    <property type="entry name" value="6-blade_b-propeller_TolB-like"/>
</dbReference>
<dbReference type="Gene3D" id="2.120.10.30">
    <property type="entry name" value="TolB, C-terminal domain"/>
    <property type="match status" value="1"/>
</dbReference>
<dbReference type="InterPro" id="IPR012938">
    <property type="entry name" value="Glc/Sorbosone_DH"/>
</dbReference>